<evidence type="ECO:0000313" key="8">
    <source>
        <dbReference type="Proteomes" id="UP001597221"/>
    </source>
</evidence>
<evidence type="ECO:0000256" key="3">
    <source>
        <dbReference type="ARBA" id="ARBA00022475"/>
    </source>
</evidence>
<dbReference type="RefSeq" id="WP_251515472.1">
    <property type="nucleotide sequence ID" value="NZ_JAMBON010000025.1"/>
</dbReference>
<feature type="signal peptide" evidence="5">
    <location>
        <begin position="1"/>
        <end position="20"/>
    </location>
</feature>
<name>A0ABW4HWL2_9BACI</name>
<evidence type="ECO:0000256" key="2">
    <source>
        <dbReference type="ARBA" id="ARBA00022448"/>
    </source>
</evidence>
<keyword evidence="2" id="KW-0813">Transport</keyword>
<dbReference type="Proteomes" id="UP001597221">
    <property type="component" value="Unassembled WGS sequence"/>
</dbReference>
<dbReference type="Gene3D" id="3.40.190.100">
    <property type="entry name" value="Glycine betaine-binding periplasmic protein, domain 2"/>
    <property type="match status" value="1"/>
</dbReference>
<proteinExistence type="predicted"/>
<dbReference type="Gene3D" id="3.40.190.10">
    <property type="entry name" value="Periplasmic binding protein-like II"/>
    <property type="match status" value="1"/>
</dbReference>
<evidence type="ECO:0000313" key="7">
    <source>
        <dbReference type="EMBL" id="MFD1609452.1"/>
    </source>
</evidence>
<dbReference type="SUPFAM" id="SSF53850">
    <property type="entry name" value="Periplasmic binding protein-like II"/>
    <property type="match status" value="1"/>
</dbReference>
<organism evidence="7 8">
    <name type="scientific">Oceanobacillus luteolus</name>
    <dbReference type="NCBI Taxonomy" id="1274358"/>
    <lineage>
        <taxon>Bacteria</taxon>
        <taxon>Bacillati</taxon>
        <taxon>Bacillota</taxon>
        <taxon>Bacilli</taxon>
        <taxon>Bacillales</taxon>
        <taxon>Bacillaceae</taxon>
        <taxon>Oceanobacillus</taxon>
    </lineage>
</organism>
<keyword evidence="5" id="KW-0732">Signal</keyword>
<protein>
    <submittedName>
        <fullName evidence="7">Glycine betaine ABC transporter substrate-binding protein</fullName>
    </submittedName>
</protein>
<evidence type="ECO:0000256" key="1">
    <source>
        <dbReference type="ARBA" id="ARBA00004236"/>
    </source>
</evidence>
<accession>A0ABW4HWL2</accession>
<keyword evidence="3" id="KW-1003">Cell membrane</keyword>
<evidence type="ECO:0000259" key="6">
    <source>
        <dbReference type="Pfam" id="PF04069"/>
    </source>
</evidence>
<reference evidence="8" key="1">
    <citation type="journal article" date="2019" name="Int. J. Syst. Evol. Microbiol.">
        <title>The Global Catalogue of Microorganisms (GCM) 10K type strain sequencing project: providing services to taxonomists for standard genome sequencing and annotation.</title>
        <authorList>
            <consortium name="The Broad Institute Genomics Platform"/>
            <consortium name="The Broad Institute Genome Sequencing Center for Infectious Disease"/>
            <person name="Wu L."/>
            <person name="Ma J."/>
        </authorList>
    </citation>
    <scope>NUCLEOTIDE SEQUENCE [LARGE SCALE GENOMIC DNA]</scope>
    <source>
        <strain evidence="8">CGMCC 1.12376</strain>
    </source>
</reference>
<comment type="subcellular location">
    <subcellularLocation>
        <location evidence="1">Cell membrane</location>
    </subcellularLocation>
</comment>
<sequence>MKFNWKRLGLVLGLSTALFAAGCGSSGEEETGDDASTTGGEVELAYVQWDTEIASTHVIGKVLEDLGYDVKLTALDNAIMWEAVANGEADAMVSAWLPLTHGSQFDQYGDKMIDLGPNLEGAKIGLVVPSYMEVDSIADLTDEAGQTITGIEPGAGVVAASERSLEDYENMEDWQVQTSSSGAMTTELRTAYENEEEIIVTGWSPHWKFQEFDLKYLEDPNGTFGDAETINTMVREGLEEDDPELYQILDNFNWSVEDIEAVMLEIANGATPEDAAAAWVEDNQDKVDEWTEGIE</sequence>
<keyword evidence="8" id="KW-1185">Reference proteome</keyword>
<evidence type="ECO:0000256" key="5">
    <source>
        <dbReference type="SAM" id="SignalP"/>
    </source>
</evidence>
<dbReference type="Pfam" id="PF04069">
    <property type="entry name" value="OpuAC"/>
    <property type="match status" value="1"/>
</dbReference>
<dbReference type="PANTHER" id="PTHR47737:SF1">
    <property type="entry name" value="GLYCINE BETAINE_PROLINE BETAINE TRANSPORT SYSTEM PERMEASE PROTEIN PROW"/>
    <property type="match status" value="1"/>
</dbReference>
<keyword evidence="4" id="KW-0472">Membrane</keyword>
<dbReference type="PANTHER" id="PTHR47737">
    <property type="entry name" value="GLYCINE BETAINE/PROLINE BETAINE TRANSPORT SYSTEM PERMEASE PROTEIN PROW"/>
    <property type="match status" value="1"/>
</dbReference>
<feature type="domain" description="ABC-type glycine betaine transport system substrate-binding" evidence="6">
    <location>
        <begin position="41"/>
        <end position="281"/>
    </location>
</feature>
<gene>
    <name evidence="7" type="ORF">ACFSBH_17685</name>
</gene>
<feature type="chain" id="PRO_5045064478" evidence="5">
    <location>
        <begin position="21"/>
        <end position="295"/>
    </location>
</feature>
<dbReference type="InterPro" id="IPR007210">
    <property type="entry name" value="ABC_Gly_betaine_transp_sub-bd"/>
</dbReference>
<comment type="caution">
    <text evidence="7">The sequence shown here is derived from an EMBL/GenBank/DDBJ whole genome shotgun (WGS) entry which is preliminary data.</text>
</comment>
<evidence type="ECO:0000256" key="4">
    <source>
        <dbReference type="ARBA" id="ARBA00023136"/>
    </source>
</evidence>
<dbReference type="CDD" id="cd13639">
    <property type="entry name" value="PBP2_OpuAC_like"/>
    <property type="match status" value="1"/>
</dbReference>
<dbReference type="EMBL" id="JBHUDE010000157">
    <property type="protein sequence ID" value="MFD1609452.1"/>
    <property type="molecule type" value="Genomic_DNA"/>
</dbReference>
<dbReference type="PROSITE" id="PS51257">
    <property type="entry name" value="PROKAR_LIPOPROTEIN"/>
    <property type="match status" value="1"/>
</dbReference>